<dbReference type="InterPro" id="IPR045881">
    <property type="entry name" value="MNM1-like"/>
</dbReference>
<feature type="region of interest" description="Disordered" evidence="1">
    <location>
        <begin position="29"/>
        <end position="65"/>
    </location>
</feature>
<accession>A0A6G1BXW0</accession>
<keyword evidence="3" id="KW-1185">Reference proteome</keyword>
<comment type="caution">
    <text evidence="2">The sequence shown here is derived from an EMBL/GenBank/DDBJ whole genome shotgun (WGS) entry which is preliminary data.</text>
</comment>
<proteinExistence type="predicted"/>
<dbReference type="Proteomes" id="UP000479710">
    <property type="component" value="Unassembled WGS sequence"/>
</dbReference>
<evidence type="ECO:0000313" key="2">
    <source>
        <dbReference type="EMBL" id="KAF0892494.1"/>
    </source>
</evidence>
<evidence type="ECO:0000313" key="3">
    <source>
        <dbReference type="Proteomes" id="UP000479710"/>
    </source>
</evidence>
<dbReference type="AlphaFoldDB" id="A0A6G1BXW0"/>
<dbReference type="PANTHER" id="PTHR34682:SF1">
    <property type="entry name" value="PROTEIN METABOLIC NETWORK MODULATOR 1"/>
    <property type="match status" value="1"/>
</dbReference>
<sequence length="118" mass="13211">MSKKSPGFSLITVKVKDNQVLKGWIPDENNLRPITPKDDLAPDLPMLRPSQVRKRPSTTYRQAAGPIPVPLEDVTFAKPLQMRGPVTIQKTRNKLSNWTQRDIFRGVDGSKSEASRGC</sequence>
<name>A0A6G1BXW0_9ORYZ</name>
<dbReference type="EMBL" id="SPHZ02000011">
    <property type="protein sequence ID" value="KAF0892494.1"/>
    <property type="molecule type" value="Genomic_DNA"/>
</dbReference>
<gene>
    <name evidence="2" type="ORF">E2562_016801</name>
</gene>
<protein>
    <submittedName>
        <fullName evidence="2">Uncharacterized protein</fullName>
    </submittedName>
</protein>
<dbReference type="OrthoDB" id="612144at2759"/>
<reference evidence="2 3" key="1">
    <citation type="submission" date="2019-11" db="EMBL/GenBank/DDBJ databases">
        <title>Whole genome sequence of Oryza granulata.</title>
        <authorList>
            <person name="Li W."/>
        </authorList>
    </citation>
    <scope>NUCLEOTIDE SEQUENCE [LARGE SCALE GENOMIC DNA]</scope>
    <source>
        <strain evidence="3">cv. Menghai</strain>
        <tissue evidence="2">Leaf</tissue>
    </source>
</reference>
<evidence type="ECO:0000256" key="1">
    <source>
        <dbReference type="SAM" id="MobiDB-lite"/>
    </source>
</evidence>
<dbReference type="PANTHER" id="PTHR34682">
    <property type="entry name" value="AT HOOK MOTIF-CONTAINING PROTEIN"/>
    <property type="match status" value="1"/>
</dbReference>
<organism evidence="2 3">
    <name type="scientific">Oryza meyeriana var. granulata</name>
    <dbReference type="NCBI Taxonomy" id="110450"/>
    <lineage>
        <taxon>Eukaryota</taxon>
        <taxon>Viridiplantae</taxon>
        <taxon>Streptophyta</taxon>
        <taxon>Embryophyta</taxon>
        <taxon>Tracheophyta</taxon>
        <taxon>Spermatophyta</taxon>
        <taxon>Magnoliopsida</taxon>
        <taxon>Liliopsida</taxon>
        <taxon>Poales</taxon>
        <taxon>Poaceae</taxon>
        <taxon>BOP clade</taxon>
        <taxon>Oryzoideae</taxon>
        <taxon>Oryzeae</taxon>
        <taxon>Oryzinae</taxon>
        <taxon>Oryza</taxon>
        <taxon>Oryza meyeriana</taxon>
    </lineage>
</organism>